<dbReference type="EMBL" id="CM047741">
    <property type="protein sequence ID" value="KAJ0037301.1"/>
    <property type="molecule type" value="Genomic_DNA"/>
</dbReference>
<name>A0ACC0YJU8_9ROSI</name>
<organism evidence="1 2">
    <name type="scientific">Pistacia integerrima</name>
    <dbReference type="NCBI Taxonomy" id="434235"/>
    <lineage>
        <taxon>Eukaryota</taxon>
        <taxon>Viridiplantae</taxon>
        <taxon>Streptophyta</taxon>
        <taxon>Embryophyta</taxon>
        <taxon>Tracheophyta</taxon>
        <taxon>Spermatophyta</taxon>
        <taxon>Magnoliopsida</taxon>
        <taxon>eudicotyledons</taxon>
        <taxon>Gunneridae</taxon>
        <taxon>Pentapetalae</taxon>
        <taxon>rosids</taxon>
        <taxon>malvids</taxon>
        <taxon>Sapindales</taxon>
        <taxon>Anacardiaceae</taxon>
        <taxon>Pistacia</taxon>
    </lineage>
</organism>
<protein>
    <submittedName>
        <fullName evidence="1">Uncharacterized protein</fullName>
    </submittedName>
</protein>
<sequence length="55" mass="6130">MGMGDFNSPFDLFESLFEGMGGMGGMKGRAVDGQDEYYSLVHFFVTKKKLVTNQN</sequence>
<evidence type="ECO:0000313" key="2">
    <source>
        <dbReference type="Proteomes" id="UP001163603"/>
    </source>
</evidence>
<dbReference type="Proteomes" id="UP001163603">
    <property type="component" value="Chromosome 6"/>
</dbReference>
<accession>A0ACC0YJU8</accession>
<comment type="caution">
    <text evidence="1">The sequence shown here is derived from an EMBL/GenBank/DDBJ whole genome shotgun (WGS) entry which is preliminary data.</text>
</comment>
<proteinExistence type="predicted"/>
<evidence type="ECO:0000313" key="1">
    <source>
        <dbReference type="EMBL" id="KAJ0037301.1"/>
    </source>
</evidence>
<gene>
    <name evidence="1" type="ORF">Pint_22991</name>
</gene>
<keyword evidence="2" id="KW-1185">Reference proteome</keyword>
<reference evidence="2" key="1">
    <citation type="journal article" date="2023" name="G3 (Bethesda)">
        <title>Genome assembly and association tests identify interacting loci associated with vigor, precocity, and sex in interspecific pistachio rootstocks.</title>
        <authorList>
            <person name="Palmer W."/>
            <person name="Jacygrad E."/>
            <person name="Sagayaradj S."/>
            <person name="Cavanaugh K."/>
            <person name="Han R."/>
            <person name="Bertier L."/>
            <person name="Beede B."/>
            <person name="Kafkas S."/>
            <person name="Golino D."/>
            <person name="Preece J."/>
            <person name="Michelmore R."/>
        </authorList>
    </citation>
    <scope>NUCLEOTIDE SEQUENCE [LARGE SCALE GENOMIC DNA]</scope>
</reference>